<evidence type="ECO:0000256" key="3">
    <source>
        <dbReference type="ARBA" id="ARBA00005119"/>
    </source>
</evidence>
<dbReference type="GO" id="GO:0016024">
    <property type="term" value="P:CDP-diacylglycerol biosynthetic process"/>
    <property type="evidence" value="ECO:0007669"/>
    <property type="project" value="TreeGrafter"/>
</dbReference>
<evidence type="ECO:0000256" key="22">
    <source>
        <dbReference type="ARBA" id="ARBA00032743"/>
    </source>
</evidence>
<evidence type="ECO:0000256" key="13">
    <source>
        <dbReference type="ARBA" id="ARBA00022989"/>
    </source>
</evidence>
<comment type="similarity">
    <text evidence="5">Belongs to the CDS family.</text>
</comment>
<evidence type="ECO:0000256" key="12">
    <source>
        <dbReference type="ARBA" id="ARBA00022695"/>
    </source>
</evidence>
<evidence type="ECO:0000256" key="21">
    <source>
        <dbReference type="ARBA" id="ARBA00032396"/>
    </source>
</evidence>
<evidence type="ECO:0000313" key="26">
    <source>
        <dbReference type="Proteomes" id="UP000199197"/>
    </source>
</evidence>
<keyword evidence="16" id="KW-0594">Phospholipid biosynthesis</keyword>
<evidence type="ECO:0000256" key="15">
    <source>
        <dbReference type="ARBA" id="ARBA00023136"/>
    </source>
</evidence>
<keyword evidence="13 24" id="KW-1133">Transmembrane helix</keyword>
<protein>
    <recommendedName>
        <fullName evidence="7">Phosphatidate cytidylyltransferase</fullName>
        <ecNumber evidence="6">2.7.7.41</ecNumber>
    </recommendedName>
    <alternativeName>
        <fullName evidence="20">CDP-DAG synthase</fullName>
    </alternativeName>
    <alternativeName>
        <fullName evidence="22">CDP-DG synthase</fullName>
    </alternativeName>
    <alternativeName>
        <fullName evidence="18">CDP-diacylglycerol synthase</fullName>
    </alternativeName>
    <alternativeName>
        <fullName evidence="21">CDP-diglyceride pyrophosphorylase</fullName>
    </alternativeName>
    <alternativeName>
        <fullName evidence="23">CDP-diglyceride synthase</fullName>
    </alternativeName>
    <alternativeName>
        <fullName evidence="19">CTP:phosphatidate cytidylyltransferase</fullName>
    </alternativeName>
</protein>
<evidence type="ECO:0000256" key="23">
    <source>
        <dbReference type="ARBA" id="ARBA00033406"/>
    </source>
</evidence>
<evidence type="ECO:0000256" key="16">
    <source>
        <dbReference type="ARBA" id="ARBA00023209"/>
    </source>
</evidence>
<comment type="pathway">
    <text evidence="3">Phospholipid metabolism; CDP-diacylglycerol biosynthesis; CDP-diacylglycerol from sn-glycerol 3-phosphate: step 3/3.</text>
</comment>
<evidence type="ECO:0000256" key="8">
    <source>
        <dbReference type="ARBA" id="ARBA00022475"/>
    </source>
</evidence>
<dbReference type="EMBL" id="CZVW01000030">
    <property type="protein sequence ID" value="CUT04916.1"/>
    <property type="molecule type" value="Genomic_DNA"/>
</dbReference>
<dbReference type="GO" id="GO:0004605">
    <property type="term" value="F:phosphatidate cytidylyltransferase activity"/>
    <property type="evidence" value="ECO:0007669"/>
    <property type="project" value="UniProtKB-EC"/>
</dbReference>
<evidence type="ECO:0000256" key="24">
    <source>
        <dbReference type="SAM" id="Phobius"/>
    </source>
</evidence>
<evidence type="ECO:0000256" key="14">
    <source>
        <dbReference type="ARBA" id="ARBA00023098"/>
    </source>
</evidence>
<dbReference type="Proteomes" id="UP000199197">
    <property type="component" value="Unassembled WGS sequence"/>
</dbReference>
<evidence type="ECO:0000256" key="9">
    <source>
        <dbReference type="ARBA" id="ARBA00022516"/>
    </source>
</evidence>
<evidence type="ECO:0000256" key="7">
    <source>
        <dbReference type="ARBA" id="ARBA00019373"/>
    </source>
</evidence>
<evidence type="ECO:0000256" key="2">
    <source>
        <dbReference type="ARBA" id="ARBA00004651"/>
    </source>
</evidence>
<proteinExistence type="inferred from homology"/>
<comment type="catalytic activity">
    <reaction evidence="1">
        <text>a 1,2-diacyl-sn-glycero-3-phosphate + CTP + H(+) = a CDP-1,2-diacyl-sn-glycerol + diphosphate</text>
        <dbReference type="Rhea" id="RHEA:16229"/>
        <dbReference type="ChEBI" id="CHEBI:15378"/>
        <dbReference type="ChEBI" id="CHEBI:33019"/>
        <dbReference type="ChEBI" id="CHEBI:37563"/>
        <dbReference type="ChEBI" id="CHEBI:58332"/>
        <dbReference type="ChEBI" id="CHEBI:58608"/>
        <dbReference type="EC" id="2.7.7.41"/>
    </reaction>
</comment>
<evidence type="ECO:0000256" key="5">
    <source>
        <dbReference type="ARBA" id="ARBA00010185"/>
    </source>
</evidence>
<evidence type="ECO:0000256" key="17">
    <source>
        <dbReference type="ARBA" id="ARBA00023264"/>
    </source>
</evidence>
<evidence type="ECO:0000256" key="10">
    <source>
        <dbReference type="ARBA" id="ARBA00022679"/>
    </source>
</evidence>
<feature type="transmembrane region" description="Helical" evidence="24">
    <location>
        <begin position="22"/>
        <end position="39"/>
    </location>
</feature>
<keyword evidence="10 25" id="KW-0808">Transferase</keyword>
<keyword evidence="11 24" id="KW-0812">Transmembrane</keyword>
<evidence type="ECO:0000256" key="4">
    <source>
        <dbReference type="ARBA" id="ARBA00005189"/>
    </source>
</evidence>
<organism evidence="25 26">
    <name type="scientific">Candidatus Chryseopegocella kryptomonas</name>
    <dbReference type="NCBI Taxonomy" id="1633643"/>
    <lineage>
        <taxon>Bacteria</taxon>
        <taxon>Pseudomonadati</taxon>
        <taxon>Candidatus Kryptoniota</taxon>
        <taxon>Candidatus Chryseopegocella</taxon>
    </lineage>
</organism>
<accession>A0A0P1P0N8</accession>
<dbReference type="AlphaFoldDB" id="A0A0P1P0N8"/>
<comment type="pathway">
    <text evidence="4">Lipid metabolism.</text>
</comment>
<keyword evidence="14" id="KW-0443">Lipid metabolism</keyword>
<keyword evidence="8" id="KW-1003">Cell membrane</keyword>
<dbReference type="PANTHER" id="PTHR46382">
    <property type="entry name" value="PHOSPHATIDATE CYTIDYLYLTRANSFERASE"/>
    <property type="match status" value="1"/>
</dbReference>
<evidence type="ECO:0000256" key="19">
    <source>
        <dbReference type="ARBA" id="ARBA00031825"/>
    </source>
</evidence>
<evidence type="ECO:0000256" key="11">
    <source>
        <dbReference type="ARBA" id="ARBA00022692"/>
    </source>
</evidence>
<gene>
    <name evidence="25" type="ORF">JGI23_01834</name>
</gene>
<reference evidence="26" key="1">
    <citation type="submission" date="2015-11" db="EMBL/GenBank/DDBJ databases">
        <authorList>
            <person name="Varghese N."/>
        </authorList>
    </citation>
    <scope>NUCLEOTIDE SEQUENCE [LARGE SCALE GENOMIC DNA]</scope>
    <source>
        <strain evidence="26">JGI-23</strain>
    </source>
</reference>
<keyword evidence="12 25" id="KW-0548">Nucleotidyltransferase</keyword>
<keyword evidence="17" id="KW-1208">Phospholipid metabolism</keyword>
<feature type="non-terminal residue" evidence="25">
    <location>
        <position position="1"/>
    </location>
</feature>
<keyword evidence="15 24" id="KW-0472">Membrane</keyword>
<keyword evidence="9" id="KW-0444">Lipid biosynthesis</keyword>
<evidence type="ECO:0000256" key="6">
    <source>
        <dbReference type="ARBA" id="ARBA00012487"/>
    </source>
</evidence>
<dbReference type="RefSeq" id="WP_200754002.1">
    <property type="nucleotide sequence ID" value="NZ_CZVW01000030.1"/>
</dbReference>
<evidence type="ECO:0000256" key="20">
    <source>
        <dbReference type="ARBA" id="ARBA00032253"/>
    </source>
</evidence>
<sequence length="40" mass="4399">RDVGVKDSSGIIPGHGGVFDRFDSLIYVAPLVYLYIAFLK</sequence>
<evidence type="ECO:0000256" key="1">
    <source>
        <dbReference type="ARBA" id="ARBA00001698"/>
    </source>
</evidence>
<comment type="subcellular location">
    <subcellularLocation>
        <location evidence="2">Cell membrane</location>
        <topology evidence="2">Multi-pass membrane protein</topology>
    </subcellularLocation>
</comment>
<evidence type="ECO:0000313" key="25">
    <source>
        <dbReference type="EMBL" id="CUT04916.1"/>
    </source>
</evidence>
<dbReference type="Pfam" id="PF01148">
    <property type="entry name" value="CTP_transf_1"/>
    <property type="match status" value="1"/>
</dbReference>
<evidence type="ECO:0000256" key="18">
    <source>
        <dbReference type="ARBA" id="ARBA00029893"/>
    </source>
</evidence>
<dbReference type="EC" id="2.7.7.41" evidence="6"/>
<dbReference type="PANTHER" id="PTHR46382:SF1">
    <property type="entry name" value="PHOSPHATIDATE CYTIDYLYLTRANSFERASE"/>
    <property type="match status" value="1"/>
</dbReference>
<dbReference type="GO" id="GO:0005886">
    <property type="term" value="C:plasma membrane"/>
    <property type="evidence" value="ECO:0007669"/>
    <property type="project" value="UniProtKB-SubCell"/>
</dbReference>
<keyword evidence="26" id="KW-1185">Reference proteome</keyword>
<name>A0A0P1P0N8_9BACT</name>